<evidence type="ECO:0000256" key="1">
    <source>
        <dbReference type="SAM" id="MobiDB-lite"/>
    </source>
</evidence>
<reference evidence="2" key="1">
    <citation type="submission" date="2020-08" db="EMBL/GenBank/DDBJ databases">
        <title>Multicomponent nature underlies the extraordinary mechanical properties of spider dragline silk.</title>
        <authorList>
            <person name="Kono N."/>
            <person name="Nakamura H."/>
            <person name="Mori M."/>
            <person name="Yoshida Y."/>
            <person name="Ohtoshi R."/>
            <person name="Malay A.D."/>
            <person name="Moran D.A.P."/>
            <person name="Tomita M."/>
            <person name="Numata K."/>
            <person name="Arakawa K."/>
        </authorList>
    </citation>
    <scope>NUCLEOTIDE SEQUENCE</scope>
</reference>
<name>A0A8X6U2Z5_NEPPI</name>
<sequence>PRSVDSVGSNAAGFGVRLRLASFRLPSGRTLSHLPANDGVDENHRVWPRVPRALFDEPRVEMDPKREEKHRIRANFGQKRVRGGVNREQKQRGMEGWENNGARVRSPLPVERTVKPWGTHGHNVLALQ</sequence>
<proteinExistence type="predicted"/>
<feature type="region of interest" description="Disordered" evidence="1">
    <location>
        <begin position="61"/>
        <end position="107"/>
    </location>
</feature>
<dbReference type="EMBL" id="BMAW01021849">
    <property type="protein sequence ID" value="GFT75014.1"/>
    <property type="molecule type" value="Genomic_DNA"/>
</dbReference>
<dbReference type="AlphaFoldDB" id="A0A8X6U2Z5"/>
<evidence type="ECO:0000313" key="2">
    <source>
        <dbReference type="EMBL" id="GFT75014.1"/>
    </source>
</evidence>
<comment type="caution">
    <text evidence="2">The sequence shown here is derived from an EMBL/GenBank/DDBJ whole genome shotgun (WGS) entry which is preliminary data.</text>
</comment>
<feature type="non-terminal residue" evidence="2">
    <location>
        <position position="1"/>
    </location>
</feature>
<dbReference type="Proteomes" id="UP000887013">
    <property type="component" value="Unassembled WGS sequence"/>
</dbReference>
<feature type="compositionally biased region" description="Basic and acidic residues" evidence="1">
    <location>
        <begin position="61"/>
        <end position="70"/>
    </location>
</feature>
<feature type="compositionally biased region" description="Basic and acidic residues" evidence="1">
    <location>
        <begin position="85"/>
        <end position="95"/>
    </location>
</feature>
<organism evidence="2 3">
    <name type="scientific">Nephila pilipes</name>
    <name type="common">Giant wood spider</name>
    <name type="synonym">Nephila maculata</name>
    <dbReference type="NCBI Taxonomy" id="299642"/>
    <lineage>
        <taxon>Eukaryota</taxon>
        <taxon>Metazoa</taxon>
        <taxon>Ecdysozoa</taxon>
        <taxon>Arthropoda</taxon>
        <taxon>Chelicerata</taxon>
        <taxon>Arachnida</taxon>
        <taxon>Araneae</taxon>
        <taxon>Araneomorphae</taxon>
        <taxon>Entelegynae</taxon>
        <taxon>Araneoidea</taxon>
        <taxon>Nephilidae</taxon>
        <taxon>Nephila</taxon>
    </lineage>
</organism>
<keyword evidence="3" id="KW-1185">Reference proteome</keyword>
<gene>
    <name evidence="2" type="ORF">NPIL_123061</name>
</gene>
<protein>
    <submittedName>
        <fullName evidence="2">Uncharacterized protein</fullName>
    </submittedName>
</protein>
<accession>A0A8X6U2Z5</accession>
<evidence type="ECO:0000313" key="3">
    <source>
        <dbReference type="Proteomes" id="UP000887013"/>
    </source>
</evidence>